<comment type="similarity">
    <text evidence="2">Belongs to the ADIPOR family.</text>
</comment>
<feature type="binding site" evidence="6">
    <location>
        <position position="385"/>
    </location>
    <ligand>
        <name>Zn(2+)</name>
        <dbReference type="ChEBI" id="CHEBI:29105"/>
    </ligand>
</feature>
<feature type="transmembrane region" description="Helical" evidence="8">
    <location>
        <begin position="348"/>
        <end position="366"/>
    </location>
</feature>
<evidence type="ECO:0000256" key="5">
    <source>
        <dbReference type="ARBA" id="ARBA00023136"/>
    </source>
</evidence>
<dbReference type="AlphaFoldDB" id="A0AAE1KVB7"/>
<feature type="transmembrane region" description="Helical" evidence="8">
    <location>
        <begin position="211"/>
        <end position="236"/>
    </location>
</feature>
<feature type="transmembrane region" description="Helical" evidence="8">
    <location>
        <begin position="248"/>
        <end position="267"/>
    </location>
</feature>
<evidence type="ECO:0000256" key="8">
    <source>
        <dbReference type="SAM" id="Phobius"/>
    </source>
</evidence>
<evidence type="ECO:0000256" key="3">
    <source>
        <dbReference type="ARBA" id="ARBA00022692"/>
    </source>
</evidence>
<keyword evidence="5 8" id="KW-0472">Membrane</keyword>
<evidence type="ECO:0000256" key="2">
    <source>
        <dbReference type="ARBA" id="ARBA00007018"/>
    </source>
</evidence>
<accession>A0AAE1KVB7</accession>
<evidence type="ECO:0000256" key="1">
    <source>
        <dbReference type="ARBA" id="ARBA00004141"/>
    </source>
</evidence>
<feature type="transmembrane region" description="Helical" evidence="8">
    <location>
        <begin position="425"/>
        <end position="448"/>
    </location>
</feature>
<feature type="transmembrane region" description="Helical" evidence="8">
    <location>
        <begin position="184"/>
        <end position="205"/>
    </location>
</feature>
<dbReference type="Pfam" id="PF03006">
    <property type="entry name" value="HlyIII"/>
    <property type="match status" value="1"/>
</dbReference>
<evidence type="ECO:0000256" key="4">
    <source>
        <dbReference type="ARBA" id="ARBA00022989"/>
    </source>
</evidence>
<dbReference type="GO" id="GO:0016020">
    <property type="term" value="C:membrane"/>
    <property type="evidence" value="ECO:0007669"/>
    <property type="project" value="UniProtKB-SubCell"/>
</dbReference>
<feature type="region of interest" description="Disordered" evidence="7">
    <location>
        <begin position="452"/>
        <end position="471"/>
    </location>
</feature>
<dbReference type="PANTHER" id="PTHR20855">
    <property type="entry name" value="ADIPOR/PROGESTIN RECEPTOR-RELATED"/>
    <property type="match status" value="1"/>
</dbReference>
<dbReference type="GO" id="GO:0046872">
    <property type="term" value="F:metal ion binding"/>
    <property type="evidence" value="ECO:0007669"/>
    <property type="project" value="UniProtKB-KW"/>
</dbReference>
<dbReference type="PANTHER" id="PTHR20855:SF143">
    <property type="entry name" value="MEMBRANE PROGESTIN RECEPTOR EPSILON"/>
    <property type="match status" value="1"/>
</dbReference>
<name>A0AAE1KVB7_PETCI</name>
<dbReference type="EMBL" id="JAWQEG010001011">
    <property type="protein sequence ID" value="KAK3883165.1"/>
    <property type="molecule type" value="Genomic_DNA"/>
</dbReference>
<evidence type="ECO:0000313" key="10">
    <source>
        <dbReference type="Proteomes" id="UP001286313"/>
    </source>
</evidence>
<evidence type="ECO:0000313" key="9">
    <source>
        <dbReference type="EMBL" id="KAK3883165.1"/>
    </source>
</evidence>
<keyword evidence="6" id="KW-0862">Zinc</keyword>
<dbReference type="GO" id="GO:0038023">
    <property type="term" value="F:signaling receptor activity"/>
    <property type="evidence" value="ECO:0007669"/>
    <property type="project" value="TreeGrafter"/>
</dbReference>
<feature type="region of interest" description="Disordered" evidence="7">
    <location>
        <begin position="498"/>
        <end position="527"/>
    </location>
</feature>
<organism evidence="9 10">
    <name type="scientific">Petrolisthes cinctipes</name>
    <name type="common">Flat porcelain crab</name>
    <dbReference type="NCBI Taxonomy" id="88211"/>
    <lineage>
        <taxon>Eukaryota</taxon>
        <taxon>Metazoa</taxon>
        <taxon>Ecdysozoa</taxon>
        <taxon>Arthropoda</taxon>
        <taxon>Crustacea</taxon>
        <taxon>Multicrustacea</taxon>
        <taxon>Malacostraca</taxon>
        <taxon>Eumalacostraca</taxon>
        <taxon>Eucarida</taxon>
        <taxon>Decapoda</taxon>
        <taxon>Pleocyemata</taxon>
        <taxon>Anomura</taxon>
        <taxon>Galatheoidea</taxon>
        <taxon>Porcellanidae</taxon>
        <taxon>Petrolisthes</taxon>
    </lineage>
</organism>
<feature type="binding site" evidence="6">
    <location>
        <position position="234"/>
    </location>
    <ligand>
        <name>Zn(2+)</name>
        <dbReference type="ChEBI" id="CHEBI:29105"/>
    </ligand>
</feature>
<dbReference type="Proteomes" id="UP001286313">
    <property type="component" value="Unassembled WGS sequence"/>
</dbReference>
<feature type="compositionally biased region" description="Low complexity" evidence="7">
    <location>
        <begin position="498"/>
        <end position="507"/>
    </location>
</feature>
<feature type="binding site" evidence="6">
    <location>
        <position position="389"/>
    </location>
    <ligand>
        <name>Zn(2+)</name>
        <dbReference type="ChEBI" id="CHEBI:29105"/>
    </ligand>
</feature>
<comment type="subcellular location">
    <subcellularLocation>
        <location evidence="1">Membrane</location>
        <topology evidence="1">Multi-pass membrane protein</topology>
    </subcellularLocation>
</comment>
<sequence length="527" mass="58918">MGFSKCGCKQTNRCLVAQVQLLPKLRRALPSSVVLWTWRGRCIGFVKFTPASPHPGEQGGMVSCHLHQRHTSFSYHFVRTIITILTSLVTCEPVEYLTSLSVVICPDTDPIMLSNVGYVTGRLREAGRVTGRLREVGRVGVMRVEEVSEPLREPGIITGYRHENCSVIQAVASLFNATNETVNFWTHFLAALYFMWLLASLSATMPVFQDAYLFPLTCYMIAACCYPLMSCLAHAFSCLSITATHICFCLDYLAISMYSWAVAYLYYSYCFPPHLQNTFFSQIFMPVAALNTILATLSASLSRFLHTPGLQKALRVTAFVVPYLWDSYPLLLWLYTCDITNDSCADSRFYHLGQFACVFIATFFYASHFPELLAPGKFDYVGHSHNIMHVFTILATNEQMHAVLIDLKHKRSALEASQWLPTPAWAQLATPLLILCNSIIVLAFAFCITQRSTNSSPPSTPHSIITTTTTTTYQSHKQMTTMTAGNNIPYYLMASSTNTSQQSQPTPVISSDAATPPQPHTQRVKED</sequence>
<evidence type="ECO:0000256" key="7">
    <source>
        <dbReference type="SAM" id="MobiDB-lite"/>
    </source>
</evidence>
<keyword evidence="3 8" id="KW-0812">Transmembrane</keyword>
<proteinExistence type="inferred from homology"/>
<keyword evidence="4 8" id="KW-1133">Transmembrane helix</keyword>
<comment type="caution">
    <text evidence="9">The sequence shown here is derived from an EMBL/GenBank/DDBJ whole genome shotgun (WGS) entry which is preliminary data.</text>
</comment>
<evidence type="ECO:0000256" key="6">
    <source>
        <dbReference type="PIRSR" id="PIRSR604254-1"/>
    </source>
</evidence>
<protein>
    <submittedName>
        <fullName evidence="9">Uncharacterized protein</fullName>
    </submittedName>
</protein>
<keyword evidence="6" id="KW-0479">Metal-binding</keyword>
<keyword evidence="10" id="KW-1185">Reference proteome</keyword>
<gene>
    <name evidence="9" type="ORF">Pcinc_012497</name>
</gene>
<feature type="transmembrane region" description="Helical" evidence="8">
    <location>
        <begin position="279"/>
        <end position="301"/>
    </location>
</feature>
<reference evidence="9" key="1">
    <citation type="submission" date="2023-10" db="EMBL/GenBank/DDBJ databases">
        <title>Genome assemblies of two species of porcelain crab, Petrolisthes cinctipes and Petrolisthes manimaculis (Anomura: Porcellanidae).</title>
        <authorList>
            <person name="Angst P."/>
        </authorList>
    </citation>
    <scope>NUCLEOTIDE SEQUENCE</scope>
    <source>
        <strain evidence="9">PB745_01</strain>
        <tissue evidence="9">Gill</tissue>
    </source>
</reference>
<dbReference type="InterPro" id="IPR004254">
    <property type="entry name" value="AdipoR/HlyIII-related"/>
</dbReference>